<feature type="non-terminal residue" evidence="6">
    <location>
        <position position="117"/>
    </location>
</feature>
<feature type="domain" description="BED-type" evidence="5">
    <location>
        <begin position="40"/>
        <end position="81"/>
    </location>
</feature>
<evidence type="ECO:0000259" key="5">
    <source>
        <dbReference type="Pfam" id="PF02892"/>
    </source>
</evidence>
<dbReference type="PANTHER" id="PTHR34396">
    <property type="entry name" value="OS03G0264950 PROTEIN-RELATED"/>
    <property type="match status" value="1"/>
</dbReference>
<dbReference type="InterPro" id="IPR053031">
    <property type="entry name" value="Cuticle_assoc_protein"/>
</dbReference>
<proteinExistence type="predicted"/>
<dbReference type="SUPFAM" id="SSF57667">
    <property type="entry name" value="beta-beta-alpha zinc fingers"/>
    <property type="match status" value="1"/>
</dbReference>
<keyword evidence="1" id="KW-0479">Metal-binding</keyword>
<feature type="compositionally biased region" description="Basic and acidic residues" evidence="4">
    <location>
        <begin position="17"/>
        <end position="35"/>
    </location>
</feature>
<keyword evidence="3" id="KW-0862">Zinc</keyword>
<evidence type="ECO:0000256" key="4">
    <source>
        <dbReference type="SAM" id="MobiDB-lite"/>
    </source>
</evidence>
<dbReference type="GO" id="GO:0008270">
    <property type="term" value="F:zinc ion binding"/>
    <property type="evidence" value="ECO:0007669"/>
    <property type="project" value="UniProtKB-KW"/>
</dbReference>
<dbReference type="InterPro" id="IPR036236">
    <property type="entry name" value="Znf_C2H2_sf"/>
</dbReference>
<evidence type="ECO:0000256" key="1">
    <source>
        <dbReference type="ARBA" id="ARBA00022723"/>
    </source>
</evidence>
<evidence type="ECO:0000256" key="3">
    <source>
        <dbReference type="ARBA" id="ARBA00022833"/>
    </source>
</evidence>
<protein>
    <submittedName>
        <fullName evidence="6">CCP-like protein</fullName>
    </submittedName>
</protein>
<organism evidence="6 7">
    <name type="scientific">Trifolium medium</name>
    <dbReference type="NCBI Taxonomy" id="97028"/>
    <lineage>
        <taxon>Eukaryota</taxon>
        <taxon>Viridiplantae</taxon>
        <taxon>Streptophyta</taxon>
        <taxon>Embryophyta</taxon>
        <taxon>Tracheophyta</taxon>
        <taxon>Spermatophyta</taxon>
        <taxon>Magnoliopsida</taxon>
        <taxon>eudicotyledons</taxon>
        <taxon>Gunneridae</taxon>
        <taxon>Pentapetalae</taxon>
        <taxon>rosids</taxon>
        <taxon>fabids</taxon>
        <taxon>Fabales</taxon>
        <taxon>Fabaceae</taxon>
        <taxon>Papilionoideae</taxon>
        <taxon>50 kb inversion clade</taxon>
        <taxon>NPAAA clade</taxon>
        <taxon>Hologalegina</taxon>
        <taxon>IRL clade</taxon>
        <taxon>Trifolieae</taxon>
        <taxon>Trifolium</taxon>
    </lineage>
</organism>
<feature type="region of interest" description="Disordered" evidence="4">
    <location>
        <begin position="1"/>
        <end position="35"/>
    </location>
</feature>
<evidence type="ECO:0000256" key="2">
    <source>
        <dbReference type="ARBA" id="ARBA00022771"/>
    </source>
</evidence>
<evidence type="ECO:0000313" key="7">
    <source>
        <dbReference type="Proteomes" id="UP000265520"/>
    </source>
</evidence>
<dbReference type="PANTHER" id="PTHR34396:SF27">
    <property type="entry name" value="OS08G0208700 PROTEIN"/>
    <property type="match status" value="1"/>
</dbReference>
<dbReference type="SMART" id="SM00614">
    <property type="entry name" value="ZnF_BED"/>
    <property type="match status" value="1"/>
</dbReference>
<dbReference type="GO" id="GO:1990837">
    <property type="term" value="F:sequence-specific double-stranded DNA binding"/>
    <property type="evidence" value="ECO:0007669"/>
    <property type="project" value="TreeGrafter"/>
</dbReference>
<keyword evidence="7" id="KW-1185">Reference proteome</keyword>
<dbReference type="GO" id="GO:0006357">
    <property type="term" value="P:regulation of transcription by RNA polymerase II"/>
    <property type="evidence" value="ECO:0007669"/>
    <property type="project" value="TreeGrafter"/>
</dbReference>
<comment type="caution">
    <text evidence="6">The sequence shown here is derived from an EMBL/GenBank/DDBJ whole genome shotgun (WGS) entry which is preliminary data.</text>
</comment>
<dbReference type="AlphaFoldDB" id="A0A392PSR5"/>
<name>A0A392PSR5_9FABA</name>
<evidence type="ECO:0000313" key="6">
    <source>
        <dbReference type="EMBL" id="MCI15143.1"/>
    </source>
</evidence>
<keyword evidence="2" id="KW-0863">Zinc-finger</keyword>
<dbReference type="GO" id="GO:0005634">
    <property type="term" value="C:nucleus"/>
    <property type="evidence" value="ECO:0007669"/>
    <property type="project" value="TreeGrafter"/>
</dbReference>
<dbReference type="Pfam" id="PF02892">
    <property type="entry name" value="zf-BED"/>
    <property type="match status" value="1"/>
</dbReference>
<dbReference type="EMBL" id="LXQA010095186">
    <property type="protein sequence ID" value="MCI15143.1"/>
    <property type="molecule type" value="Genomic_DNA"/>
</dbReference>
<reference evidence="6 7" key="1">
    <citation type="journal article" date="2018" name="Front. Plant Sci.">
        <title>Red Clover (Trifolium pratense) and Zigzag Clover (T. medium) - A Picture of Genomic Similarities and Differences.</title>
        <authorList>
            <person name="Dluhosova J."/>
            <person name="Istvanek J."/>
            <person name="Nedelnik J."/>
            <person name="Repkova J."/>
        </authorList>
    </citation>
    <scope>NUCLEOTIDE SEQUENCE [LARGE SCALE GENOMIC DNA]</scope>
    <source>
        <strain evidence="7">cv. 10/8</strain>
        <tissue evidence="6">Leaf</tissue>
    </source>
</reference>
<dbReference type="Proteomes" id="UP000265520">
    <property type="component" value="Unassembled WGS sequence"/>
</dbReference>
<sequence length="117" mass="13623">MSDNILDFTLPPYSDGSVEHEAHDDESPHPSDGNKHKLWSDMWNHFTKIPSKVEKAECNYCGYFIMYKCGTSGMLTHLSRCDSYVNICVRTFVCAELPFRFVENEEFRKLLLILQPR</sequence>
<accession>A0A392PSR5</accession>
<dbReference type="InterPro" id="IPR003656">
    <property type="entry name" value="Znf_BED"/>
</dbReference>